<dbReference type="Proteomes" id="UP000672934">
    <property type="component" value="Unassembled WGS sequence"/>
</dbReference>
<keyword evidence="2" id="KW-0732">Signal</keyword>
<evidence type="ECO:0000313" key="3">
    <source>
        <dbReference type="EMBL" id="CAG2137104.1"/>
    </source>
</evidence>
<organism evidence="3 4">
    <name type="scientific">Cupriavidus yeoncheonensis</name>
    <dbReference type="NCBI Taxonomy" id="1462994"/>
    <lineage>
        <taxon>Bacteria</taxon>
        <taxon>Pseudomonadati</taxon>
        <taxon>Pseudomonadota</taxon>
        <taxon>Betaproteobacteria</taxon>
        <taxon>Burkholderiales</taxon>
        <taxon>Burkholderiaceae</taxon>
        <taxon>Cupriavidus</taxon>
    </lineage>
</organism>
<comment type="similarity">
    <text evidence="1">Belongs to the UPF0065 (bug) family.</text>
</comment>
<keyword evidence="4" id="KW-1185">Reference proteome</keyword>
<dbReference type="PANTHER" id="PTHR42928">
    <property type="entry name" value="TRICARBOXYLATE-BINDING PROTEIN"/>
    <property type="match status" value="1"/>
</dbReference>
<dbReference type="PANTHER" id="PTHR42928:SF5">
    <property type="entry name" value="BLR1237 PROTEIN"/>
    <property type="match status" value="1"/>
</dbReference>
<comment type="caution">
    <text evidence="3">The sequence shown here is derived from an EMBL/GenBank/DDBJ whole genome shotgun (WGS) entry which is preliminary data.</text>
</comment>
<reference evidence="3" key="1">
    <citation type="submission" date="2021-03" db="EMBL/GenBank/DDBJ databases">
        <authorList>
            <person name="Peeters C."/>
        </authorList>
    </citation>
    <scope>NUCLEOTIDE SEQUENCE</scope>
    <source>
        <strain evidence="3">LMG 31506</strain>
    </source>
</reference>
<dbReference type="SUPFAM" id="SSF53850">
    <property type="entry name" value="Periplasmic binding protein-like II"/>
    <property type="match status" value="1"/>
</dbReference>
<evidence type="ECO:0000256" key="2">
    <source>
        <dbReference type="SAM" id="SignalP"/>
    </source>
</evidence>
<evidence type="ECO:0000256" key="1">
    <source>
        <dbReference type="ARBA" id="ARBA00006987"/>
    </source>
</evidence>
<dbReference type="Gene3D" id="3.40.190.150">
    <property type="entry name" value="Bordetella uptake gene, domain 1"/>
    <property type="match status" value="1"/>
</dbReference>
<dbReference type="InterPro" id="IPR005064">
    <property type="entry name" value="BUG"/>
</dbReference>
<dbReference type="EMBL" id="CAJPUY010000005">
    <property type="protein sequence ID" value="CAG2137104.1"/>
    <property type="molecule type" value="Genomic_DNA"/>
</dbReference>
<dbReference type="PROSITE" id="PS51318">
    <property type="entry name" value="TAT"/>
    <property type="match status" value="1"/>
</dbReference>
<dbReference type="Gene3D" id="3.40.190.10">
    <property type="entry name" value="Periplasmic binding protein-like II"/>
    <property type="match status" value="1"/>
</dbReference>
<evidence type="ECO:0008006" key="5">
    <source>
        <dbReference type="Google" id="ProtNLM"/>
    </source>
</evidence>
<dbReference type="AlphaFoldDB" id="A0A916N3K7"/>
<proteinExistence type="inferred from homology"/>
<dbReference type="PIRSF" id="PIRSF017082">
    <property type="entry name" value="YflP"/>
    <property type="match status" value="1"/>
</dbReference>
<dbReference type="InterPro" id="IPR042100">
    <property type="entry name" value="Bug_dom1"/>
</dbReference>
<feature type="signal peptide" evidence="2">
    <location>
        <begin position="1"/>
        <end position="29"/>
    </location>
</feature>
<protein>
    <recommendedName>
        <fullName evidence="5">Tripartite tricarboxylate transporter substrate binding protein</fullName>
    </recommendedName>
</protein>
<dbReference type="Pfam" id="PF03401">
    <property type="entry name" value="TctC"/>
    <property type="match status" value="1"/>
</dbReference>
<evidence type="ECO:0000313" key="4">
    <source>
        <dbReference type="Proteomes" id="UP000672934"/>
    </source>
</evidence>
<feature type="chain" id="PRO_5036696300" description="Tripartite tricarboxylate transporter substrate binding protein" evidence="2">
    <location>
        <begin position="30"/>
        <end position="329"/>
    </location>
</feature>
<dbReference type="InterPro" id="IPR006311">
    <property type="entry name" value="TAT_signal"/>
</dbReference>
<dbReference type="PROSITE" id="PS51257">
    <property type="entry name" value="PROKAR_LIPOPROTEIN"/>
    <property type="match status" value="1"/>
</dbReference>
<dbReference type="CDD" id="cd07012">
    <property type="entry name" value="PBP2_Bug_TTT"/>
    <property type="match status" value="1"/>
</dbReference>
<sequence>MPNRRDALKTLGTLPFAAACGGYSLAAMATESFPSKPITLVSMYAAGTGMDLVLRVLAKAMSKSLGQQVVVDSRPGAGGVGAVKLVTAAQPDGYTLLVAGTAVAISQALLKPQPYDILKQFKGVSTVISSDLAVFVGRNSKIRTFADLTQEAKKRGNGFMAGVGLLGSSQHLAAELLKHRANLDFTIVPYRSAPALFTAMQGDQPDFIVEFVPVSLAQIQGGNLRPLLVLGSNRSRLLPDVPTSKEAGIAGLDVGAWGGILAPAKTPDPILQRLSLEVRKALAQPEIRNEWIHEGHNVLGSTPEQTMNFVAKEIARFDDIVKETRLELK</sequence>
<name>A0A916N3K7_9BURK</name>
<accession>A0A916N3K7</accession>
<gene>
    <name evidence="3" type="ORF">LMG31506_01784</name>
</gene>